<dbReference type="PROSITE" id="PS51671">
    <property type="entry name" value="ACT"/>
    <property type="match status" value="1"/>
</dbReference>
<sequence length="527" mass="56699">MYVMMCQQQQAPSSSPAAASSSPRVVPSSAVKASLPKHLQHHQHISRQRSASTGDYIANYITPDSGNSTNSNRMPAEGGTGGTPDPIPPSTPPTTITTTTTMSAKEEALFDPWCDPKNPRVLNFQDVSAAAFKIKSGIMNTPCTRSHLSNLTNMEIFFKKEFNQYTGSFKERGARYTLLMLSEEQQKKGVIAASAGNHALALCYHGQDLGIPVTVVMPLVAPIMKVQACRQYGANIIVKGNDIGECREFALRMAKEQSLLYINGYDHPHILAGQGTMGLEIVEQVPNIDAVVIPVGGGGLVAGVALAVKALYPHVKVIGVESERCASFSAAMKAGRPVYVKAESTLADGLAVPMVGVNAFATARNLVDKVVTVKEEWIAISILRLVETEKAVVEGAGATALAAILAGELQELKGKRVVIPLCGGNIDTTVLGRCLERGLAADGRLVKFTVTVSDRPGGIAELTRLLANLGVSIKDMVHERAWIRSDIFSVEVKVMAETRDFDHWLELKSALEARYQQLRFATPNSIH</sequence>
<dbReference type="EMBL" id="JAWZYT010002592">
    <property type="protein sequence ID" value="KAK4303375.1"/>
    <property type="molecule type" value="Genomic_DNA"/>
</dbReference>
<dbReference type="AlphaFoldDB" id="A0AAE1P753"/>
<evidence type="ECO:0000256" key="4">
    <source>
        <dbReference type="ARBA" id="ARBA00023239"/>
    </source>
</evidence>
<dbReference type="CDD" id="cd04886">
    <property type="entry name" value="ACT_ThrD-II-like"/>
    <property type="match status" value="1"/>
</dbReference>
<evidence type="ECO:0000256" key="3">
    <source>
        <dbReference type="ARBA" id="ARBA00022898"/>
    </source>
</evidence>
<dbReference type="FunFam" id="3.40.50.1100:FF:000007">
    <property type="entry name" value="L-threonine dehydratase catabolic TdcB"/>
    <property type="match status" value="1"/>
</dbReference>
<evidence type="ECO:0000256" key="5">
    <source>
        <dbReference type="ARBA" id="ARBA00041766"/>
    </source>
</evidence>
<keyword evidence="3" id="KW-0663">Pyridoxal phosphate</keyword>
<comment type="similarity">
    <text evidence="2">Belongs to the serine/threonine dehydratase family.</text>
</comment>
<feature type="region of interest" description="Disordered" evidence="7">
    <location>
        <begin position="1"/>
        <end position="91"/>
    </location>
</feature>
<comment type="caution">
    <text evidence="9">The sequence shown here is derived from an EMBL/GenBank/DDBJ whole genome shotgun (WGS) entry which is preliminary data.</text>
</comment>
<feature type="compositionally biased region" description="Basic residues" evidence="7">
    <location>
        <begin position="38"/>
        <end position="47"/>
    </location>
</feature>
<evidence type="ECO:0000259" key="8">
    <source>
        <dbReference type="PROSITE" id="PS51671"/>
    </source>
</evidence>
<dbReference type="PANTHER" id="PTHR48078:SF19">
    <property type="entry name" value="ACT DOMAIN-CONTAINING PROTEIN"/>
    <property type="match status" value="1"/>
</dbReference>
<feature type="compositionally biased region" description="Low complexity" evidence="7">
    <location>
        <begin position="7"/>
        <end position="34"/>
    </location>
</feature>
<gene>
    <name evidence="9" type="ORF">Pmani_024603</name>
</gene>
<evidence type="ECO:0000256" key="6">
    <source>
        <dbReference type="ARBA" id="ARBA00042605"/>
    </source>
</evidence>
<dbReference type="PANTHER" id="PTHR48078">
    <property type="entry name" value="THREONINE DEHYDRATASE, MITOCHONDRIAL-RELATED"/>
    <property type="match status" value="1"/>
</dbReference>
<dbReference type="InterPro" id="IPR002912">
    <property type="entry name" value="ACT_dom"/>
</dbReference>
<dbReference type="SUPFAM" id="SSF53686">
    <property type="entry name" value="Tryptophan synthase beta subunit-like PLP-dependent enzymes"/>
    <property type="match status" value="1"/>
</dbReference>
<dbReference type="InterPro" id="IPR044561">
    <property type="entry name" value="ACT_ThrD-II-like"/>
</dbReference>
<evidence type="ECO:0000313" key="9">
    <source>
        <dbReference type="EMBL" id="KAK4303375.1"/>
    </source>
</evidence>
<evidence type="ECO:0000256" key="1">
    <source>
        <dbReference type="ARBA" id="ARBA00001933"/>
    </source>
</evidence>
<dbReference type="GO" id="GO:0006567">
    <property type="term" value="P:L-threonine catabolic process"/>
    <property type="evidence" value="ECO:0007669"/>
    <property type="project" value="InterPro"/>
</dbReference>
<evidence type="ECO:0000313" key="10">
    <source>
        <dbReference type="Proteomes" id="UP001292094"/>
    </source>
</evidence>
<dbReference type="Proteomes" id="UP001292094">
    <property type="component" value="Unassembled WGS sequence"/>
</dbReference>
<dbReference type="GO" id="GO:0006565">
    <property type="term" value="P:L-serine catabolic process"/>
    <property type="evidence" value="ECO:0007669"/>
    <property type="project" value="TreeGrafter"/>
</dbReference>
<name>A0AAE1P753_9EUCA</name>
<comment type="cofactor">
    <cofactor evidence="1">
        <name>pyridoxal 5'-phosphate</name>
        <dbReference type="ChEBI" id="CHEBI:597326"/>
    </cofactor>
</comment>
<accession>A0AAE1P753</accession>
<feature type="compositionally biased region" description="Polar residues" evidence="7">
    <location>
        <begin position="62"/>
        <end position="73"/>
    </location>
</feature>
<dbReference type="Gene3D" id="3.40.50.1100">
    <property type="match status" value="2"/>
</dbReference>
<protein>
    <recommendedName>
        <fullName evidence="5">L-serine deaminase</fullName>
    </recommendedName>
    <alternativeName>
        <fullName evidence="6">L-threonine dehydratase</fullName>
    </alternativeName>
</protein>
<dbReference type="CDD" id="cd01562">
    <property type="entry name" value="Thr-dehyd"/>
    <property type="match status" value="1"/>
</dbReference>
<dbReference type="InterPro" id="IPR050147">
    <property type="entry name" value="Ser/Thr_Dehydratase"/>
</dbReference>
<reference evidence="9" key="1">
    <citation type="submission" date="2023-11" db="EMBL/GenBank/DDBJ databases">
        <title>Genome assemblies of two species of porcelain crab, Petrolisthes cinctipes and Petrolisthes manimaculis (Anomura: Porcellanidae).</title>
        <authorList>
            <person name="Angst P."/>
        </authorList>
    </citation>
    <scope>NUCLEOTIDE SEQUENCE</scope>
    <source>
        <strain evidence="9">PB745_02</strain>
        <tissue evidence="9">Gill</tissue>
    </source>
</reference>
<keyword evidence="10" id="KW-1185">Reference proteome</keyword>
<evidence type="ECO:0000256" key="7">
    <source>
        <dbReference type="SAM" id="MobiDB-lite"/>
    </source>
</evidence>
<dbReference type="InterPro" id="IPR036052">
    <property type="entry name" value="TrpB-like_PALP_sf"/>
</dbReference>
<dbReference type="Gene3D" id="3.30.70.260">
    <property type="match status" value="1"/>
</dbReference>
<dbReference type="InterPro" id="IPR005789">
    <property type="entry name" value="Thr_deHydtase_catblc"/>
</dbReference>
<dbReference type="GO" id="GO:0004794">
    <property type="term" value="F:threonine deaminase activity"/>
    <property type="evidence" value="ECO:0007669"/>
    <property type="project" value="InterPro"/>
</dbReference>
<dbReference type="GO" id="GO:0009097">
    <property type="term" value="P:isoleucine biosynthetic process"/>
    <property type="evidence" value="ECO:0007669"/>
    <property type="project" value="TreeGrafter"/>
</dbReference>
<evidence type="ECO:0000256" key="2">
    <source>
        <dbReference type="ARBA" id="ARBA00010869"/>
    </source>
</evidence>
<dbReference type="GO" id="GO:0003941">
    <property type="term" value="F:L-serine ammonia-lyase activity"/>
    <property type="evidence" value="ECO:0007669"/>
    <property type="project" value="TreeGrafter"/>
</dbReference>
<feature type="domain" description="ACT" evidence="8">
    <location>
        <begin position="447"/>
        <end position="527"/>
    </location>
</feature>
<dbReference type="InterPro" id="IPR001926">
    <property type="entry name" value="TrpB-like_PALP"/>
</dbReference>
<dbReference type="NCBIfam" id="TIGR01127">
    <property type="entry name" value="ilvA_1Cterm"/>
    <property type="match status" value="1"/>
</dbReference>
<keyword evidence="4" id="KW-0456">Lyase</keyword>
<proteinExistence type="inferred from homology"/>
<organism evidence="9 10">
    <name type="scientific">Petrolisthes manimaculis</name>
    <dbReference type="NCBI Taxonomy" id="1843537"/>
    <lineage>
        <taxon>Eukaryota</taxon>
        <taxon>Metazoa</taxon>
        <taxon>Ecdysozoa</taxon>
        <taxon>Arthropoda</taxon>
        <taxon>Crustacea</taxon>
        <taxon>Multicrustacea</taxon>
        <taxon>Malacostraca</taxon>
        <taxon>Eumalacostraca</taxon>
        <taxon>Eucarida</taxon>
        <taxon>Decapoda</taxon>
        <taxon>Pleocyemata</taxon>
        <taxon>Anomura</taxon>
        <taxon>Galatheoidea</taxon>
        <taxon>Porcellanidae</taxon>
        <taxon>Petrolisthes</taxon>
    </lineage>
</organism>
<dbReference type="Pfam" id="PF00291">
    <property type="entry name" value="PALP"/>
    <property type="match status" value="1"/>
</dbReference>